<keyword evidence="2" id="KW-0813">Transport</keyword>
<dbReference type="GO" id="GO:0015031">
    <property type="term" value="P:protein transport"/>
    <property type="evidence" value="ECO:0007669"/>
    <property type="project" value="UniProtKB-KW"/>
</dbReference>
<accession>A0A396IK34</accession>
<name>A0A396IK34_MEDTR</name>
<evidence type="ECO:0000256" key="3">
    <source>
        <dbReference type="ARBA" id="ARBA00022737"/>
    </source>
</evidence>
<dbReference type="Gramene" id="rna27551">
    <property type="protein sequence ID" value="RHN64704.1"/>
    <property type="gene ID" value="gene27551"/>
</dbReference>
<keyword evidence="4" id="KW-0653">Protein transport</keyword>
<evidence type="ECO:0000256" key="4">
    <source>
        <dbReference type="ARBA" id="ARBA00022927"/>
    </source>
</evidence>
<dbReference type="Gene3D" id="1.25.10.10">
    <property type="entry name" value="Leucine-rich Repeat Variant"/>
    <property type="match status" value="1"/>
</dbReference>
<evidence type="ECO:0000256" key="2">
    <source>
        <dbReference type="ARBA" id="ARBA00022448"/>
    </source>
</evidence>
<dbReference type="Pfam" id="PF00514">
    <property type="entry name" value="Arm"/>
    <property type="match status" value="1"/>
</dbReference>
<dbReference type="PANTHER" id="PTHR23316">
    <property type="entry name" value="IMPORTIN ALPHA"/>
    <property type="match status" value="1"/>
</dbReference>
<dbReference type="SUPFAM" id="SSF48371">
    <property type="entry name" value="ARM repeat"/>
    <property type="match status" value="1"/>
</dbReference>
<dbReference type="InterPro" id="IPR016024">
    <property type="entry name" value="ARM-type_fold"/>
</dbReference>
<keyword evidence="3" id="KW-0677">Repeat</keyword>
<protein>
    <submittedName>
        <fullName evidence="5">Uncharacterized protein</fullName>
    </submittedName>
</protein>
<dbReference type="InterPro" id="IPR000225">
    <property type="entry name" value="Armadillo"/>
</dbReference>
<dbReference type="AlphaFoldDB" id="A0A396IK34"/>
<reference evidence="5" key="1">
    <citation type="journal article" date="2018" name="Nat. Plants">
        <title>Whole-genome landscape of Medicago truncatula symbiotic genes.</title>
        <authorList>
            <person name="Pecrix Y."/>
            <person name="Gamas P."/>
            <person name="Carrere S."/>
        </authorList>
    </citation>
    <scope>NUCLEOTIDE SEQUENCE</scope>
    <source>
        <tissue evidence="5">Leaves</tissue>
    </source>
</reference>
<sequence>MVWSDDNIQQLEATKQIRRLLSTVTVDFLISPIEQVIQSAVVPRFVEFLFRDDLPQLQFEATSALSNIVAGTSKNTKVVIDHGEQYQCLSS</sequence>
<dbReference type="InterPro" id="IPR011989">
    <property type="entry name" value="ARM-like"/>
</dbReference>
<dbReference type="EMBL" id="PSQE01000004">
    <property type="protein sequence ID" value="RHN64704.1"/>
    <property type="molecule type" value="Genomic_DNA"/>
</dbReference>
<evidence type="ECO:0000256" key="1">
    <source>
        <dbReference type="ARBA" id="ARBA00010394"/>
    </source>
</evidence>
<dbReference type="Proteomes" id="UP000265566">
    <property type="component" value="Chromosome 4"/>
</dbReference>
<comment type="caution">
    <text evidence="5">The sequence shown here is derived from an EMBL/GenBank/DDBJ whole genome shotgun (WGS) entry which is preliminary data.</text>
</comment>
<organism evidence="5">
    <name type="scientific">Medicago truncatula</name>
    <name type="common">Barrel medic</name>
    <name type="synonym">Medicago tribuloides</name>
    <dbReference type="NCBI Taxonomy" id="3880"/>
    <lineage>
        <taxon>Eukaryota</taxon>
        <taxon>Viridiplantae</taxon>
        <taxon>Streptophyta</taxon>
        <taxon>Embryophyta</taxon>
        <taxon>Tracheophyta</taxon>
        <taxon>Spermatophyta</taxon>
        <taxon>Magnoliopsida</taxon>
        <taxon>eudicotyledons</taxon>
        <taxon>Gunneridae</taxon>
        <taxon>Pentapetalae</taxon>
        <taxon>rosids</taxon>
        <taxon>fabids</taxon>
        <taxon>Fabales</taxon>
        <taxon>Fabaceae</taxon>
        <taxon>Papilionoideae</taxon>
        <taxon>50 kb inversion clade</taxon>
        <taxon>NPAAA clade</taxon>
        <taxon>Hologalegina</taxon>
        <taxon>IRL clade</taxon>
        <taxon>Trifolieae</taxon>
        <taxon>Medicago</taxon>
    </lineage>
</organism>
<comment type="similarity">
    <text evidence="1">Belongs to the importin alpha family.</text>
</comment>
<gene>
    <name evidence="5" type="ORF">MtrunA17_Chr4g0071981</name>
</gene>
<evidence type="ECO:0000313" key="5">
    <source>
        <dbReference type="EMBL" id="RHN64704.1"/>
    </source>
</evidence>
<proteinExistence type="inferred from homology"/>